<reference evidence="16 18" key="2">
    <citation type="submission" date="2019-04" db="EMBL/GenBank/DDBJ databases">
        <authorList>
            <consortium name="Wellcome Sanger Institute Data Sharing"/>
        </authorList>
    </citation>
    <scope>NUCLEOTIDE SEQUENCE [LARGE SCALE GENOMIC DNA]</scope>
</reference>
<feature type="transmembrane region" description="Helical" evidence="14">
    <location>
        <begin position="12"/>
        <end position="30"/>
    </location>
</feature>
<evidence type="ECO:0000256" key="6">
    <source>
        <dbReference type="ARBA" id="ARBA00022692"/>
    </source>
</evidence>
<keyword evidence="6 14" id="KW-0812">Transmembrane</keyword>
<dbReference type="GeneTree" id="ENSGT00940000159676"/>
<keyword evidence="7 14" id="KW-0735">Signal-anchor</keyword>
<comment type="pathway">
    <text evidence="2">Protein modification; protein glycosylation.</text>
</comment>
<dbReference type="PANTHER" id="PTHR11214">
    <property type="entry name" value="BETA-1,3-N-ACETYLGLUCOSAMINYLTRANSFERASE"/>
    <property type="match status" value="1"/>
</dbReference>
<keyword evidence="4 14" id="KW-0328">Glycosyltransferase</keyword>
<reference evidence="15 17" key="1">
    <citation type="submission" date="2015-08" db="EMBL/GenBank/DDBJ databases">
        <title>The genome of the Asian arowana (Scleropages formosus).</title>
        <authorList>
            <person name="Tan M.H."/>
            <person name="Gan H.M."/>
            <person name="Croft L.J."/>
            <person name="Austin C.M."/>
        </authorList>
    </citation>
    <scope>NUCLEOTIDE SEQUENCE [LARGE SCALE GENOMIC DNA]</scope>
    <source>
        <strain evidence="15">Aro1</strain>
    </source>
</reference>
<evidence type="ECO:0000256" key="13">
    <source>
        <dbReference type="ARBA" id="ARBA00049239"/>
    </source>
</evidence>
<evidence type="ECO:0000256" key="9">
    <source>
        <dbReference type="ARBA" id="ARBA00023034"/>
    </source>
</evidence>
<keyword evidence="8 14" id="KW-1133">Transmembrane helix</keyword>
<evidence type="ECO:0000256" key="7">
    <source>
        <dbReference type="ARBA" id="ARBA00022968"/>
    </source>
</evidence>
<dbReference type="Proteomes" id="UP000034805">
    <property type="component" value="Unassembled WGS sequence"/>
</dbReference>
<dbReference type="OrthoDB" id="115198at2759"/>
<accession>A0A0P7XHV6</accession>
<dbReference type="EMBL" id="JARO02001263">
    <property type="protein sequence ID" value="KPP76003.1"/>
    <property type="molecule type" value="Genomic_DNA"/>
</dbReference>
<dbReference type="Pfam" id="PF01762">
    <property type="entry name" value="Galactosyl_T"/>
    <property type="match status" value="1"/>
</dbReference>
<dbReference type="GO" id="GO:0006493">
    <property type="term" value="P:protein O-linked glycosylation"/>
    <property type="evidence" value="ECO:0007669"/>
    <property type="project" value="TreeGrafter"/>
</dbReference>
<evidence type="ECO:0000256" key="11">
    <source>
        <dbReference type="ARBA" id="ARBA00023180"/>
    </source>
</evidence>
<gene>
    <name evidence="16" type="primary">B3GNT5</name>
    <name evidence="15" type="ORF">Z043_104701</name>
</gene>
<protein>
    <recommendedName>
        <fullName evidence="14">Hexosyltransferase</fullName>
        <ecNumber evidence="14">2.4.1.-</ecNumber>
    </recommendedName>
</protein>
<keyword evidence="18" id="KW-1185">Reference proteome</keyword>
<comment type="similarity">
    <text evidence="3 14">Belongs to the glycosyltransferase 31 family.</text>
</comment>
<evidence type="ECO:0000256" key="8">
    <source>
        <dbReference type="ARBA" id="ARBA00022989"/>
    </source>
</evidence>
<evidence type="ECO:0000256" key="1">
    <source>
        <dbReference type="ARBA" id="ARBA00004323"/>
    </source>
</evidence>
<dbReference type="STRING" id="113540.ENSSFOP00015011556"/>
<comment type="catalytic activity">
    <reaction evidence="12">
        <text>a neolactoside nLc4Cer(d18:1(4E)) + UDP-N-acetyl-alpha-D-glucosamine = a neolactoside IV(3)-beta-GlcNAc-nLc4Cer(d18:1(4E)) + UDP + H(+)</text>
        <dbReference type="Rhea" id="RHEA:23004"/>
        <dbReference type="ChEBI" id="CHEBI:15378"/>
        <dbReference type="ChEBI" id="CHEBI:17006"/>
        <dbReference type="ChEBI" id="CHEBI:57705"/>
        <dbReference type="ChEBI" id="CHEBI:58223"/>
        <dbReference type="ChEBI" id="CHEBI:142448"/>
    </reaction>
    <physiologicalReaction direction="left-to-right" evidence="12">
        <dbReference type="Rhea" id="RHEA:23005"/>
    </physiologicalReaction>
</comment>
<dbReference type="Proteomes" id="UP000694397">
    <property type="component" value="Chromosome 8"/>
</dbReference>
<evidence type="ECO:0000313" key="15">
    <source>
        <dbReference type="EMBL" id="KPP76003.1"/>
    </source>
</evidence>
<comment type="subcellular location">
    <subcellularLocation>
        <location evidence="1 14">Golgi apparatus membrane</location>
        <topology evidence="1 14">Single-pass type II membrane protein</topology>
    </subcellularLocation>
</comment>
<evidence type="ECO:0000256" key="3">
    <source>
        <dbReference type="ARBA" id="ARBA00008661"/>
    </source>
</evidence>
<dbReference type="KEGG" id="sfm:108937393"/>
<evidence type="ECO:0000313" key="17">
    <source>
        <dbReference type="Proteomes" id="UP000034805"/>
    </source>
</evidence>
<dbReference type="Gene3D" id="3.90.550.50">
    <property type="match status" value="1"/>
</dbReference>
<dbReference type="EC" id="2.4.1.-" evidence="14"/>
<evidence type="ECO:0000256" key="14">
    <source>
        <dbReference type="RuleBase" id="RU363063"/>
    </source>
</evidence>
<sequence length="377" mass="44278">MFINARRIKRSIFFQLLTLCFICSILTVTWEELDHHVVSHVRAFSYRYLVNDYSFINRNFHVSREEDDNINKYPYLINPQHKCQNHKVLLLLFVKSLPEHTDRRNFIRSTWGNETYVRKELGVDVRVVFALGVHAHPLFRAHVQQKLIQEDHMFKDLVQQDFLDTFHNLTVKLMLQFSWAHTYCPYRQFFMSADDDMFIHVPNLVRYLRELNRKGVQNFWVGRVHRGSPPVRHKKSKYYVPYEVYPWVSYPDYTPGGGYLISGDVVRKIYKVCMMLSSTLYIDDVFMGISAKIIGVSPQNHIYFSGEGKAPSHPCIYDKMLTSHGHVTDMLDLWKEATKPQIRNISTGLMGNMYCTLVKAVLFCKPFSTYPCMAAFS</sequence>
<dbReference type="InterPro" id="IPR002659">
    <property type="entry name" value="Glyco_trans_31"/>
</dbReference>
<dbReference type="FunFam" id="3.90.550.50:FF:000019">
    <property type="entry name" value="Hexosyltransferase"/>
    <property type="match status" value="1"/>
</dbReference>
<dbReference type="GO" id="GO:0047256">
    <property type="term" value="F:lactosylceramide 1,3-N-acetyl-beta-D-glucosaminyltransferase activity"/>
    <property type="evidence" value="ECO:0007669"/>
    <property type="project" value="UniProtKB-EC"/>
</dbReference>
<proteinExistence type="inferred from homology"/>
<dbReference type="GO" id="GO:0000139">
    <property type="term" value="C:Golgi membrane"/>
    <property type="evidence" value="ECO:0007669"/>
    <property type="project" value="UniProtKB-SubCell"/>
</dbReference>
<evidence type="ECO:0000256" key="4">
    <source>
        <dbReference type="ARBA" id="ARBA00022676"/>
    </source>
</evidence>
<comment type="catalytic activity">
    <reaction evidence="13">
        <text>a beta-D-Gal-(1-&gt;4)-beta-D-Glc-(1&lt;-&gt;1)-Cer(d18:1(4E)) + UDP-N-acetyl-alpha-D-glucosamine = a beta-D-GlcNAc-(1-&gt;3)-beta-D-Gal-(1-&gt;4)-beta-D-Glc-(1&lt;-&gt;1)-Cer(d18:1(4E)) + UDP + H(+)</text>
        <dbReference type="Rhea" id="RHEA:13905"/>
        <dbReference type="ChEBI" id="CHEBI:15378"/>
        <dbReference type="ChEBI" id="CHEBI:17103"/>
        <dbReference type="ChEBI" id="CHEBI:17950"/>
        <dbReference type="ChEBI" id="CHEBI:57705"/>
        <dbReference type="ChEBI" id="CHEBI:58223"/>
        <dbReference type="EC" id="2.4.1.206"/>
    </reaction>
    <physiologicalReaction direction="left-to-right" evidence="13">
        <dbReference type="Rhea" id="RHEA:13906"/>
    </physiologicalReaction>
</comment>
<keyword evidence="9 14" id="KW-0333">Golgi apparatus</keyword>
<evidence type="ECO:0000256" key="2">
    <source>
        <dbReference type="ARBA" id="ARBA00004922"/>
    </source>
</evidence>
<keyword evidence="5 15" id="KW-0808">Transferase</keyword>
<dbReference type="GO" id="GO:0030148">
    <property type="term" value="P:sphingolipid biosynthetic process"/>
    <property type="evidence" value="ECO:0007669"/>
    <property type="project" value="UniProtKB-ARBA"/>
</dbReference>
<dbReference type="Ensembl" id="ENSSFOT00015011706.2">
    <property type="protein sequence ID" value="ENSSFOP00015011556.1"/>
    <property type="gene ID" value="ENSSFOG00015007473.2"/>
</dbReference>
<keyword evidence="11" id="KW-0325">Glycoprotein</keyword>
<evidence type="ECO:0000313" key="18">
    <source>
        <dbReference type="Proteomes" id="UP000694397"/>
    </source>
</evidence>
<evidence type="ECO:0000256" key="10">
    <source>
        <dbReference type="ARBA" id="ARBA00023136"/>
    </source>
</evidence>
<evidence type="ECO:0000256" key="5">
    <source>
        <dbReference type="ARBA" id="ARBA00022679"/>
    </source>
</evidence>
<dbReference type="PANTHER" id="PTHR11214:SF21">
    <property type="entry name" value="LACTOSYLCERAMIDE 1,3-N-ACETYL-BETA-D-GLUCOSAMINYLTRANSFERASE"/>
    <property type="match status" value="1"/>
</dbReference>
<reference evidence="16" key="3">
    <citation type="submission" date="2025-05" db="UniProtKB">
        <authorList>
            <consortium name="Ensembl"/>
        </authorList>
    </citation>
    <scope>IDENTIFICATION</scope>
</reference>
<keyword evidence="10 14" id="KW-0472">Membrane</keyword>
<dbReference type="AlphaFoldDB" id="A0A0P7XHV6"/>
<evidence type="ECO:0000256" key="12">
    <source>
        <dbReference type="ARBA" id="ARBA00048750"/>
    </source>
</evidence>
<name>A0A0P7XHV6_SCLFO</name>
<organism evidence="15 17">
    <name type="scientific">Scleropages formosus</name>
    <name type="common">Asian bonytongue</name>
    <name type="synonym">Osteoglossum formosum</name>
    <dbReference type="NCBI Taxonomy" id="113540"/>
    <lineage>
        <taxon>Eukaryota</taxon>
        <taxon>Metazoa</taxon>
        <taxon>Chordata</taxon>
        <taxon>Craniata</taxon>
        <taxon>Vertebrata</taxon>
        <taxon>Euteleostomi</taxon>
        <taxon>Actinopterygii</taxon>
        <taxon>Neopterygii</taxon>
        <taxon>Teleostei</taxon>
        <taxon>Osteoglossocephala</taxon>
        <taxon>Osteoglossomorpha</taxon>
        <taxon>Osteoglossiformes</taxon>
        <taxon>Osteoglossidae</taxon>
        <taxon>Scleropages</taxon>
    </lineage>
</organism>
<evidence type="ECO:0000313" key="16">
    <source>
        <dbReference type="Ensembl" id="ENSSFOP00015011556.1"/>
    </source>
</evidence>